<dbReference type="RefSeq" id="WP_139104988.1">
    <property type="nucleotide sequence ID" value="NZ_VDFR01000004.1"/>
</dbReference>
<keyword evidence="2" id="KW-1133">Transmembrane helix</keyword>
<gene>
    <name evidence="4" type="ORF">FHE65_00760</name>
    <name evidence="3" type="ORF">FHE65_01170</name>
</gene>
<dbReference type="EMBL" id="VDFR01000004">
    <property type="protein sequence ID" value="TNC52141.1"/>
    <property type="molecule type" value="Genomic_DNA"/>
</dbReference>
<proteinExistence type="predicted"/>
<evidence type="ECO:0000256" key="1">
    <source>
        <dbReference type="SAM" id="MobiDB-lite"/>
    </source>
</evidence>
<dbReference type="OrthoDB" id="4963598at2"/>
<reference evidence="4 5" key="1">
    <citation type="submission" date="2019-05" db="EMBL/GenBank/DDBJ databases">
        <title>Mumia sp. nov., isolated from the intestinal contents of plateau pika (Ochotona curzoniae) in the Qinghai-Tibet plateau of China.</title>
        <authorList>
            <person name="Tian Z."/>
        </authorList>
    </citation>
    <scope>NUCLEOTIDE SEQUENCE [LARGE SCALE GENOMIC DNA]</scope>
    <source>
        <strain evidence="5">527</strain>
        <strain evidence="4">Z527</strain>
    </source>
</reference>
<evidence type="ECO:0000256" key="2">
    <source>
        <dbReference type="SAM" id="Phobius"/>
    </source>
</evidence>
<protein>
    <submittedName>
        <fullName evidence="4">Uncharacterized protein</fullName>
    </submittedName>
</protein>
<name>A0A5C4N7A5_9ACTN</name>
<keyword evidence="2" id="KW-0472">Membrane</keyword>
<dbReference type="AlphaFoldDB" id="A0A5C4N7A5"/>
<feature type="transmembrane region" description="Helical" evidence="2">
    <location>
        <begin position="20"/>
        <end position="39"/>
    </location>
</feature>
<feature type="compositionally biased region" description="Low complexity" evidence="1">
    <location>
        <begin position="118"/>
        <end position="137"/>
    </location>
</feature>
<evidence type="ECO:0000313" key="4">
    <source>
        <dbReference type="EMBL" id="TNC52141.1"/>
    </source>
</evidence>
<dbReference type="EMBL" id="VDFR01000005">
    <property type="protein sequence ID" value="TNC51747.1"/>
    <property type="molecule type" value="Genomic_DNA"/>
</dbReference>
<dbReference type="Proteomes" id="UP000306740">
    <property type="component" value="Unassembled WGS sequence"/>
</dbReference>
<evidence type="ECO:0000313" key="3">
    <source>
        <dbReference type="EMBL" id="TNC51747.1"/>
    </source>
</evidence>
<comment type="caution">
    <text evidence="4">The sequence shown here is derived from an EMBL/GenBank/DDBJ whole genome shotgun (WGS) entry which is preliminary data.</text>
</comment>
<organism evidence="4 5">
    <name type="scientific">Mumia zhuanghuii</name>
    <dbReference type="NCBI Taxonomy" id="2585211"/>
    <lineage>
        <taxon>Bacteria</taxon>
        <taxon>Bacillati</taxon>
        <taxon>Actinomycetota</taxon>
        <taxon>Actinomycetes</taxon>
        <taxon>Propionibacteriales</taxon>
        <taxon>Nocardioidaceae</taxon>
        <taxon>Mumia</taxon>
    </lineage>
</organism>
<accession>A0A5C4N7A5</accession>
<feature type="region of interest" description="Disordered" evidence="1">
    <location>
        <begin position="104"/>
        <end position="146"/>
    </location>
</feature>
<evidence type="ECO:0000313" key="5">
    <source>
        <dbReference type="Proteomes" id="UP000306740"/>
    </source>
</evidence>
<feature type="region of interest" description="Disordered" evidence="1">
    <location>
        <begin position="184"/>
        <end position="207"/>
    </location>
</feature>
<sequence>MGQHSAEQKPSKTPWSRRVVATVIGAGAVAGAFVAIGQARDLFFEPEPERGVATIGDVEEVGAQTLSEYAAEHPDLTRYLSVEGQALADVVSAPLVPIAFVEGTTTPSPLDTDDDDPSAPSSETSVTPLPSPSESSATPPPPTALADVEDQADDVVARMIEGASEVGGAVDDPGEWRHLLIHVDETTTEPESGNGKDSAVEDEASESVETTTDAAAGRQLFGALERFTKKTPSGDYEGQVLAVEITLDGFKDDPVRLIYSLDGRRVTHRWQIPRVAWVLLAKRSVDKGVVKVWVPQLKRPERYNVNVYLRRNDAELDHRSHRLSVD</sequence>
<keyword evidence="2" id="KW-0812">Transmembrane</keyword>